<evidence type="ECO:0000256" key="2">
    <source>
        <dbReference type="ARBA" id="ARBA00009634"/>
    </source>
</evidence>
<evidence type="ECO:0000256" key="9">
    <source>
        <dbReference type="ARBA" id="ARBA00022989"/>
    </source>
</evidence>
<keyword evidence="4" id="KW-0433">Leucine-rich repeat</keyword>
<dbReference type="PANTHER" id="PTHR24365:SF530">
    <property type="entry name" value="MSTPROX-RELATED"/>
    <property type="match status" value="1"/>
</dbReference>
<dbReference type="PANTHER" id="PTHR24365">
    <property type="entry name" value="TOLL-LIKE RECEPTOR"/>
    <property type="match status" value="1"/>
</dbReference>
<dbReference type="EMBL" id="PZQS01000009">
    <property type="protein sequence ID" value="PVD24230.1"/>
    <property type="molecule type" value="Genomic_DNA"/>
</dbReference>
<evidence type="ECO:0000256" key="14">
    <source>
        <dbReference type="SAM" id="Phobius"/>
    </source>
</evidence>
<protein>
    <recommendedName>
        <fullName evidence="15">TIR domain-containing protein</fullName>
    </recommendedName>
</protein>
<dbReference type="InterPro" id="IPR035897">
    <property type="entry name" value="Toll_tir_struct_dom_sf"/>
</dbReference>
<dbReference type="FunFam" id="3.40.50.10140:FF:000001">
    <property type="entry name" value="Toll-like receptor 2"/>
    <property type="match status" value="1"/>
</dbReference>
<comment type="subcellular location">
    <subcellularLocation>
        <location evidence="1">Membrane</location>
        <topology evidence="1">Single-pass type I membrane protein</topology>
    </subcellularLocation>
</comment>
<dbReference type="SUPFAM" id="SSF52200">
    <property type="entry name" value="Toll/Interleukin receptor TIR domain"/>
    <property type="match status" value="1"/>
</dbReference>
<dbReference type="AlphaFoldDB" id="A0A2T7NST1"/>
<evidence type="ECO:0000256" key="1">
    <source>
        <dbReference type="ARBA" id="ARBA00004479"/>
    </source>
</evidence>
<feature type="domain" description="TIR" evidence="15">
    <location>
        <begin position="356"/>
        <end position="494"/>
    </location>
</feature>
<evidence type="ECO:0000256" key="3">
    <source>
        <dbReference type="ARBA" id="ARBA00022588"/>
    </source>
</evidence>
<feature type="compositionally biased region" description="Basic and acidic residues" evidence="13">
    <location>
        <begin position="135"/>
        <end position="147"/>
    </location>
</feature>
<keyword evidence="6" id="KW-0732">Signal</keyword>
<evidence type="ECO:0000256" key="5">
    <source>
        <dbReference type="ARBA" id="ARBA00022692"/>
    </source>
</evidence>
<keyword evidence="8" id="KW-0391">Immunity</keyword>
<dbReference type="Proteomes" id="UP000245119">
    <property type="component" value="Linkage Group LG9"/>
</dbReference>
<feature type="transmembrane region" description="Helical" evidence="14">
    <location>
        <begin position="199"/>
        <end position="232"/>
    </location>
</feature>
<accession>A0A2T7NST1</accession>
<gene>
    <name evidence="16" type="ORF">C0Q70_14700</name>
</gene>
<proteinExistence type="inferred from homology"/>
<dbReference type="OrthoDB" id="6105938at2759"/>
<evidence type="ECO:0000256" key="6">
    <source>
        <dbReference type="ARBA" id="ARBA00022729"/>
    </source>
</evidence>
<organism evidence="16 17">
    <name type="scientific">Pomacea canaliculata</name>
    <name type="common">Golden apple snail</name>
    <dbReference type="NCBI Taxonomy" id="400727"/>
    <lineage>
        <taxon>Eukaryota</taxon>
        <taxon>Metazoa</taxon>
        <taxon>Spiralia</taxon>
        <taxon>Lophotrochozoa</taxon>
        <taxon>Mollusca</taxon>
        <taxon>Gastropoda</taxon>
        <taxon>Caenogastropoda</taxon>
        <taxon>Architaenioglossa</taxon>
        <taxon>Ampullarioidea</taxon>
        <taxon>Ampullariidae</taxon>
        <taxon>Pomacea</taxon>
    </lineage>
</organism>
<keyword evidence="10 14" id="KW-0472">Membrane</keyword>
<keyword evidence="3" id="KW-0399">Innate immunity</keyword>
<dbReference type="PROSITE" id="PS50104">
    <property type="entry name" value="TIR"/>
    <property type="match status" value="1"/>
</dbReference>
<feature type="compositionally biased region" description="Low complexity" evidence="13">
    <location>
        <begin position="150"/>
        <end position="164"/>
    </location>
</feature>
<keyword evidence="12" id="KW-0325">Glycoprotein</keyword>
<comment type="caution">
    <text evidence="16">The sequence shown here is derived from an EMBL/GenBank/DDBJ whole genome shotgun (WGS) entry which is preliminary data.</text>
</comment>
<keyword evidence="11" id="KW-0675">Receptor</keyword>
<name>A0A2T7NST1_POMCA</name>
<comment type="similarity">
    <text evidence="2">Belongs to the Toll-like receptor family.</text>
</comment>
<evidence type="ECO:0000313" key="17">
    <source>
        <dbReference type="Proteomes" id="UP000245119"/>
    </source>
</evidence>
<evidence type="ECO:0000256" key="4">
    <source>
        <dbReference type="ARBA" id="ARBA00022614"/>
    </source>
</evidence>
<evidence type="ECO:0000256" key="7">
    <source>
        <dbReference type="ARBA" id="ARBA00022737"/>
    </source>
</evidence>
<dbReference type="SMART" id="SM00255">
    <property type="entry name" value="TIR"/>
    <property type="match status" value="1"/>
</dbReference>
<dbReference type="GO" id="GO:0038023">
    <property type="term" value="F:signaling receptor activity"/>
    <property type="evidence" value="ECO:0007669"/>
    <property type="project" value="TreeGrafter"/>
</dbReference>
<evidence type="ECO:0000256" key="13">
    <source>
        <dbReference type="SAM" id="MobiDB-lite"/>
    </source>
</evidence>
<dbReference type="SUPFAM" id="SSF52047">
    <property type="entry name" value="RNI-like"/>
    <property type="match status" value="1"/>
</dbReference>
<evidence type="ECO:0000256" key="12">
    <source>
        <dbReference type="ARBA" id="ARBA00023180"/>
    </source>
</evidence>
<dbReference type="STRING" id="400727.A0A2T7NST1"/>
<keyword evidence="9 14" id="KW-1133">Transmembrane helix</keyword>
<dbReference type="Pfam" id="PF01582">
    <property type="entry name" value="TIR"/>
    <property type="match status" value="1"/>
</dbReference>
<dbReference type="Gene3D" id="3.40.50.10140">
    <property type="entry name" value="Toll/interleukin-1 receptor homology (TIR) domain"/>
    <property type="match status" value="1"/>
</dbReference>
<evidence type="ECO:0000256" key="10">
    <source>
        <dbReference type="ARBA" id="ARBA00023136"/>
    </source>
</evidence>
<dbReference type="GO" id="GO:0007165">
    <property type="term" value="P:signal transduction"/>
    <property type="evidence" value="ECO:0007669"/>
    <property type="project" value="InterPro"/>
</dbReference>
<dbReference type="InterPro" id="IPR000157">
    <property type="entry name" value="TIR_dom"/>
</dbReference>
<dbReference type="GO" id="GO:0005886">
    <property type="term" value="C:plasma membrane"/>
    <property type="evidence" value="ECO:0007669"/>
    <property type="project" value="TreeGrafter"/>
</dbReference>
<evidence type="ECO:0000256" key="11">
    <source>
        <dbReference type="ARBA" id="ARBA00023170"/>
    </source>
</evidence>
<keyword evidence="5 14" id="KW-0812">Transmembrane</keyword>
<sequence length="601" mass="69045">MKKTSIIELVDLGQTTKALNPTVSLRFLKVSCPTCRTIFPASSILKGRVPASFLLQNLLADWRRERRRLRSMSTVTVRSICTQTVVNRQCRLLQRKDSAQETQNLQEEFHLRWRPDEDYCKAMMSDINSESSDEAEQKAGDDADNRQDASSCETDSSSSSAVSSTRGVQLGGRRSRHRGAALRFRGSGRDCSEWSPARVLLMSIWCMYSMVVVGLAQSMLPYMVLVTLLFLLTLERLDVTHASLGPLPTDLFYRFPLPRLKDGSVHADSFIGCPRIRNLALDDNDFSDVDDKRFLQLFGHLTKLVGLFMASVGVISFVLTLLSSLYRYRWHIRLVLYETFRDRSGERRRRLQDQVYNYDVFVSYAEEDLRWVQTRLMPEVEQRLGLRLCVHQRDFLAGKNIVDNIVDSVNDSKKILMVFSTNFARSHWCQFELAFCLRHVMENEDNLIIVCLEDILSRDLTSVMMAVLKTNTYIQWRDHPDAAASFWGRLEIALQELLPQPRLPDISIIIGYRHYVGIVQWMCKLWPLLAKKMHVQGVVVLWLALLISLSEMRANLRTGDWQHVMAVTPTRHILSQRFVSYTHTGISPGRCMIDMFSRGVG</sequence>
<reference evidence="16 17" key="1">
    <citation type="submission" date="2018-04" db="EMBL/GenBank/DDBJ databases">
        <title>The genome of golden apple snail Pomacea canaliculata provides insight into stress tolerance and invasive adaptation.</title>
        <authorList>
            <person name="Liu C."/>
            <person name="Liu B."/>
            <person name="Ren Y."/>
            <person name="Zhang Y."/>
            <person name="Wang H."/>
            <person name="Li S."/>
            <person name="Jiang F."/>
            <person name="Yin L."/>
            <person name="Zhang G."/>
            <person name="Qian W."/>
            <person name="Fan W."/>
        </authorList>
    </citation>
    <scope>NUCLEOTIDE SEQUENCE [LARGE SCALE GENOMIC DNA]</scope>
    <source>
        <strain evidence="16">SZHN2017</strain>
        <tissue evidence="16">Muscle</tissue>
    </source>
</reference>
<evidence type="ECO:0000313" key="16">
    <source>
        <dbReference type="EMBL" id="PVD24230.1"/>
    </source>
</evidence>
<keyword evidence="7" id="KW-0677">Repeat</keyword>
<evidence type="ECO:0000256" key="8">
    <source>
        <dbReference type="ARBA" id="ARBA00022859"/>
    </source>
</evidence>
<dbReference type="GO" id="GO:0045087">
    <property type="term" value="P:innate immune response"/>
    <property type="evidence" value="ECO:0007669"/>
    <property type="project" value="UniProtKB-KW"/>
</dbReference>
<evidence type="ECO:0000259" key="15">
    <source>
        <dbReference type="PROSITE" id="PS50104"/>
    </source>
</evidence>
<keyword evidence="17" id="KW-1185">Reference proteome</keyword>
<feature type="region of interest" description="Disordered" evidence="13">
    <location>
        <begin position="130"/>
        <end position="174"/>
    </location>
</feature>
<feature type="transmembrane region" description="Helical" evidence="14">
    <location>
        <begin position="304"/>
        <end position="326"/>
    </location>
</feature>